<accession>A0AAE0ZUW8</accession>
<dbReference type="AlphaFoldDB" id="A0AAE0ZUW8"/>
<sequence length="170" mass="18117">MERDKLRIEKASNLTLETSYSTELSEKRCHRIISRNPPRVSIDHFPGQDRTLDTIDCCCCCCGNDAPPGPSAATRESVERSNCRGVASPTVAVTSVPNIGPSVVVIMMRLKIMKVTGIWTVSAARSAITCVQPGGQGLPLVVFCQHKSATVLLAAPVLGDPRGRSGAALD</sequence>
<comment type="caution">
    <text evidence="1">The sequence shown here is derived from an EMBL/GenBank/DDBJ whole genome shotgun (WGS) entry which is preliminary data.</text>
</comment>
<dbReference type="EMBL" id="JAWDGP010003253">
    <property type="protein sequence ID" value="KAK3775985.1"/>
    <property type="molecule type" value="Genomic_DNA"/>
</dbReference>
<name>A0AAE0ZUW8_9GAST</name>
<protein>
    <submittedName>
        <fullName evidence="1">Uncharacterized protein</fullName>
    </submittedName>
</protein>
<dbReference type="Proteomes" id="UP001283361">
    <property type="component" value="Unassembled WGS sequence"/>
</dbReference>
<evidence type="ECO:0000313" key="1">
    <source>
        <dbReference type="EMBL" id="KAK3775985.1"/>
    </source>
</evidence>
<proteinExistence type="predicted"/>
<keyword evidence="2" id="KW-1185">Reference proteome</keyword>
<organism evidence="1 2">
    <name type="scientific">Elysia crispata</name>
    <name type="common">lettuce slug</name>
    <dbReference type="NCBI Taxonomy" id="231223"/>
    <lineage>
        <taxon>Eukaryota</taxon>
        <taxon>Metazoa</taxon>
        <taxon>Spiralia</taxon>
        <taxon>Lophotrochozoa</taxon>
        <taxon>Mollusca</taxon>
        <taxon>Gastropoda</taxon>
        <taxon>Heterobranchia</taxon>
        <taxon>Euthyneura</taxon>
        <taxon>Panpulmonata</taxon>
        <taxon>Sacoglossa</taxon>
        <taxon>Placobranchoidea</taxon>
        <taxon>Plakobranchidae</taxon>
        <taxon>Elysia</taxon>
    </lineage>
</organism>
<reference evidence="1" key="1">
    <citation type="journal article" date="2023" name="G3 (Bethesda)">
        <title>A reference genome for the long-term kleptoplast-retaining sea slug Elysia crispata morphotype clarki.</title>
        <authorList>
            <person name="Eastman K.E."/>
            <person name="Pendleton A.L."/>
            <person name="Shaikh M.A."/>
            <person name="Suttiyut T."/>
            <person name="Ogas R."/>
            <person name="Tomko P."/>
            <person name="Gavelis G."/>
            <person name="Widhalm J.R."/>
            <person name="Wisecaver J.H."/>
        </authorList>
    </citation>
    <scope>NUCLEOTIDE SEQUENCE</scope>
    <source>
        <strain evidence="1">ECLA1</strain>
    </source>
</reference>
<evidence type="ECO:0000313" key="2">
    <source>
        <dbReference type="Proteomes" id="UP001283361"/>
    </source>
</evidence>
<gene>
    <name evidence="1" type="ORF">RRG08_043670</name>
</gene>